<reference evidence="1 2" key="1">
    <citation type="submission" date="2019-11" db="EMBL/GenBank/DDBJ databases">
        <title>Whole genome sequence of Oryza granulata.</title>
        <authorList>
            <person name="Li W."/>
        </authorList>
    </citation>
    <scope>NUCLEOTIDE SEQUENCE [LARGE SCALE GENOMIC DNA]</scope>
    <source>
        <strain evidence="2">cv. Menghai</strain>
        <tissue evidence="1">Leaf</tissue>
    </source>
</reference>
<evidence type="ECO:0000313" key="2">
    <source>
        <dbReference type="Proteomes" id="UP000479710"/>
    </source>
</evidence>
<name>A0A6G1CIJ3_9ORYZ</name>
<sequence length="71" mass="7666">MVTVQAVHAALLPSTTRCSPFAHEVACGLAMARAPGRLLSETSSPGGREDDWRVQEALALVTEIHVLKWLI</sequence>
<accession>A0A6G1CIJ3</accession>
<gene>
    <name evidence="1" type="ORF">E2562_025102</name>
</gene>
<dbReference type="Proteomes" id="UP000479710">
    <property type="component" value="Unassembled WGS sequence"/>
</dbReference>
<evidence type="ECO:0000313" key="1">
    <source>
        <dbReference type="EMBL" id="KAF0899847.1"/>
    </source>
</evidence>
<dbReference type="EMBL" id="SPHZ02000009">
    <property type="protein sequence ID" value="KAF0899847.1"/>
    <property type="molecule type" value="Genomic_DNA"/>
</dbReference>
<protein>
    <submittedName>
        <fullName evidence="1">Uncharacterized protein</fullName>
    </submittedName>
</protein>
<organism evidence="1 2">
    <name type="scientific">Oryza meyeriana var. granulata</name>
    <dbReference type="NCBI Taxonomy" id="110450"/>
    <lineage>
        <taxon>Eukaryota</taxon>
        <taxon>Viridiplantae</taxon>
        <taxon>Streptophyta</taxon>
        <taxon>Embryophyta</taxon>
        <taxon>Tracheophyta</taxon>
        <taxon>Spermatophyta</taxon>
        <taxon>Magnoliopsida</taxon>
        <taxon>Liliopsida</taxon>
        <taxon>Poales</taxon>
        <taxon>Poaceae</taxon>
        <taxon>BOP clade</taxon>
        <taxon>Oryzoideae</taxon>
        <taxon>Oryzeae</taxon>
        <taxon>Oryzinae</taxon>
        <taxon>Oryza</taxon>
        <taxon>Oryza meyeriana</taxon>
    </lineage>
</organism>
<proteinExistence type="predicted"/>
<dbReference type="AlphaFoldDB" id="A0A6G1CIJ3"/>
<comment type="caution">
    <text evidence="1">The sequence shown here is derived from an EMBL/GenBank/DDBJ whole genome shotgun (WGS) entry which is preliminary data.</text>
</comment>
<keyword evidence="2" id="KW-1185">Reference proteome</keyword>